<dbReference type="PANTHER" id="PTHR43431">
    <property type="entry name" value="OXIDOREDUCTASE, SHORT CHAIN DEHYDROGENASE/REDUCTASE FAMILY (AFU_ORTHOLOGUE AFUA_5G14000)"/>
    <property type="match status" value="1"/>
</dbReference>
<gene>
    <name evidence="1" type="ORF">KFL_002700210</name>
</gene>
<dbReference type="OrthoDB" id="5399006at2759"/>
<dbReference type="EMBL" id="DF237219">
    <property type="protein sequence ID" value="GAQ86102.1"/>
    <property type="molecule type" value="Genomic_DNA"/>
</dbReference>
<sequence>MAAPQVAVVVGAGPGLGFAVARRFAAGGFHVALMSRTAERVEALAQQIVKDGHQATGVAVDVTDAHSVKAAFDSVRKKLGDPSVLVYNANTSFPWPPPKFMDITPEHFEGSIAAQATGAFYAAQEVLPAMIDKKSGTILLTGATASLRGGASFATLAVGKFALRALGQSLAREFHPQGIHVAHVIVDGQIRSERYASPSRAPDSFLDSDALAEQYWQLHVQDKTVWTHELDVRPYLEKF</sequence>
<dbReference type="Pfam" id="PF00106">
    <property type="entry name" value="adh_short"/>
    <property type="match status" value="1"/>
</dbReference>
<dbReference type="SUPFAM" id="SSF51735">
    <property type="entry name" value="NAD(P)-binding Rossmann-fold domains"/>
    <property type="match status" value="1"/>
</dbReference>
<dbReference type="InterPro" id="IPR002347">
    <property type="entry name" value="SDR_fam"/>
</dbReference>
<dbReference type="InterPro" id="IPR036291">
    <property type="entry name" value="NAD(P)-bd_dom_sf"/>
</dbReference>
<dbReference type="PRINTS" id="PR00081">
    <property type="entry name" value="GDHRDH"/>
</dbReference>
<dbReference type="PANTHER" id="PTHR43431:SF1">
    <property type="entry name" value="OS08G0476300 PROTEIN"/>
    <property type="match status" value="1"/>
</dbReference>
<name>A0A1Y1I827_KLENI</name>
<evidence type="ECO:0000313" key="1">
    <source>
        <dbReference type="EMBL" id="GAQ86102.1"/>
    </source>
</evidence>
<dbReference type="OMA" id="FAGAKHG"/>
<accession>A0A1Y1I827</accession>
<proteinExistence type="predicted"/>
<dbReference type="STRING" id="105231.A0A1Y1I827"/>
<protein>
    <submittedName>
        <fullName evidence="1">3-ketodihydrosphingosine reductase</fullName>
    </submittedName>
</protein>
<evidence type="ECO:0000313" key="2">
    <source>
        <dbReference type="Proteomes" id="UP000054558"/>
    </source>
</evidence>
<dbReference type="Gene3D" id="3.40.50.720">
    <property type="entry name" value="NAD(P)-binding Rossmann-like Domain"/>
    <property type="match status" value="1"/>
</dbReference>
<keyword evidence="2" id="KW-1185">Reference proteome</keyword>
<organism evidence="1 2">
    <name type="scientific">Klebsormidium nitens</name>
    <name type="common">Green alga</name>
    <name type="synonym">Ulothrix nitens</name>
    <dbReference type="NCBI Taxonomy" id="105231"/>
    <lineage>
        <taxon>Eukaryota</taxon>
        <taxon>Viridiplantae</taxon>
        <taxon>Streptophyta</taxon>
        <taxon>Klebsormidiophyceae</taxon>
        <taxon>Klebsormidiales</taxon>
        <taxon>Klebsormidiaceae</taxon>
        <taxon>Klebsormidium</taxon>
    </lineage>
</organism>
<dbReference type="AlphaFoldDB" id="A0A1Y1I827"/>
<dbReference type="Proteomes" id="UP000054558">
    <property type="component" value="Unassembled WGS sequence"/>
</dbReference>
<reference evidence="1 2" key="1">
    <citation type="journal article" date="2014" name="Nat. Commun.">
        <title>Klebsormidium flaccidum genome reveals primary factors for plant terrestrial adaptation.</title>
        <authorList>
            <person name="Hori K."/>
            <person name="Maruyama F."/>
            <person name="Fujisawa T."/>
            <person name="Togashi T."/>
            <person name="Yamamoto N."/>
            <person name="Seo M."/>
            <person name="Sato S."/>
            <person name="Yamada T."/>
            <person name="Mori H."/>
            <person name="Tajima N."/>
            <person name="Moriyama T."/>
            <person name="Ikeuchi M."/>
            <person name="Watanabe M."/>
            <person name="Wada H."/>
            <person name="Kobayashi K."/>
            <person name="Saito M."/>
            <person name="Masuda T."/>
            <person name="Sasaki-Sekimoto Y."/>
            <person name="Mashiguchi K."/>
            <person name="Awai K."/>
            <person name="Shimojima M."/>
            <person name="Masuda S."/>
            <person name="Iwai M."/>
            <person name="Nobusawa T."/>
            <person name="Narise T."/>
            <person name="Kondo S."/>
            <person name="Saito H."/>
            <person name="Sato R."/>
            <person name="Murakawa M."/>
            <person name="Ihara Y."/>
            <person name="Oshima-Yamada Y."/>
            <person name="Ohtaka K."/>
            <person name="Satoh M."/>
            <person name="Sonobe K."/>
            <person name="Ishii M."/>
            <person name="Ohtani R."/>
            <person name="Kanamori-Sato M."/>
            <person name="Honoki R."/>
            <person name="Miyazaki D."/>
            <person name="Mochizuki H."/>
            <person name="Umetsu J."/>
            <person name="Higashi K."/>
            <person name="Shibata D."/>
            <person name="Kamiya Y."/>
            <person name="Sato N."/>
            <person name="Nakamura Y."/>
            <person name="Tabata S."/>
            <person name="Ida S."/>
            <person name="Kurokawa K."/>
            <person name="Ohta H."/>
        </authorList>
    </citation>
    <scope>NUCLEOTIDE SEQUENCE [LARGE SCALE GENOMIC DNA]</scope>
    <source>
        <strain evidence="1 2">NIES-2285</strain>
    </source>
</reference>